<dbReference type="InterPro" id="IPR006195">
    <property type="entry name" value="aa-tRNA-synth_II"/>
</dbReference>
<reference evidence="10" key="1">
    <citation type="submission" date="2020-10" db="EMBL/GenBank/DDBJ databases">
        <authorList>
            <person name="Gilroy R."/>
        </authorList>
    </citation>
    <scope>NUCLEOTIDE SEQUENCE</scope>
    <source>
        <strain evidence="10">CHK199-13235</strain>
    </source>
</reference>
<protein>
    <recommendedName>
        <fullName evidence="7 8">Aspartate--ammonia ligase</fullName>
        <ecNumber evidence="7 8">6.3.1.1</ecNumber>
    </recommendedName>
    <alternativeName>
        <fullName evidence="7">Asparagine synthetase A</fullName>
    </alternativeName>
</protein>
<proteinExistence type="inferred from homology"/>
<keyword evidence="1 7" id="KW-0963">Cytoplasm</keyword>
<evidence type="ECO:0000256" key="1">
    <source>
        <dbReference type="ARBA" id="ARBA00022490"/>
    </source>
</evidence>
<dbReference type="GO" id="GO:0004071">
    <property type="term" value="F:aspartate-ammonia ligase activity"/>
    <property type="evidence" value="ECO:0007669"/>
    <property type="project" value="UniProtKB-UniRule"/>
</dbReference>
<evidence type="ECO:0000256" key="5">
    <source>
        <dbReference type="ARBA" id="ARBA00022840"/>
    </source>
</evidence>
<dbReference type="GO" id="GO:0016740">
    <property type="term" value="F:transferase activity"/>
    <property type="evidence" value="ECO:0007669"/>
    <property type="project" value="UniProtKB-ARBA"/>
</dbReference>
<dbReference type="GO" id="GO:0140096">
    <property type="term" value="F:catalytic activity, acting on a protein"/>
    <property type="evidence" value="ECO:0007669"/>
    <property type="project" value="UniProtKB-ARBA"/>
</dbReference>
<keyword evidence="4 7" id="KW-0547">Nucleotide-binding</keyword>
<dbReference type="GO" id="GO:0005829">
    <property type="term" value="C:cytosol"/>
    <property type="evidence" value="ECO:0007669"/>
    <property type="project" value="TreeGrafter"/>
</dbReference>
<keyword evidence="2 7" id="KW-0436">Ligase</keyword>
<dbReference type="Gene3D" id="3.30.930.10">
    <property type="entry name" value="Bira Bifunctional Protein, Domain 2"/>
    <property type="match status" value="1"/>
</dbReference>
<dbReference type="PIRSF" id="PIRSF001555">
    <property type="entry name" value="Asp_ammon_ligase"/>
    <property type="match status" value="1"/>
</dbReference>
<sequence>MAVSALSLPEGYRSTLDILQTEIAIKLVKDTFERELADKLHLIRVSAPLFVRTGSGINDDLNGVERPVGFDISDIGANVEIVHSLAKWKRLALKRYGFGPNTGLYTDMNAIRRDEELDNLHSVYVDQWDWEKIITPETRTPETLRHTVRRVMRALKETEDALHRANPELTPMISEQVTFLSAQELLDRYPGLSPKERENAAAKEFGTVFIMGIGGKLSDGKPHDGRAPDYDDWDLNGDILVWYPVLNRAVELSSMGIRVNAESLKKQLALAGCPEREKLSYHRMLLDGELPLTIGGGIGQSRLCMVMLHKAHIGEVQASVWDDETIKTCTEHQITLL</sequence>
<evidence type="ECO:0000259" key="9">
    <source>
        <dbReference type="PROSITE" id="PS50862"/>
    </source>
</evidence>
<dbReference type="AlphaFoldDB" id="A0A9D1FM57"/>
<comment type="catalytic activity">
    <reaction evidence="7">
        <text>L-aspartate + NH4(+) + ATP = L-asparagine + AMP + diphosphate + H(+)</text>
        <dbReference type="Rhea" id="RHEA:11372"/>
        <dbReference type="ChEBI" id="CHEBI:15378"/>
        <dbReference type="ChEBI" id="CHEBI:28938"/>
        <dbReference type="ChEBI" id="CHEBI:29991"/>
        <dbReference type="ChEBI" id="CHEBI:30616"/>
        <dbReference type="ChEBI" id="CHEBI:33019"/>
        <dbReference type="ChEBI" id="CHEBI:58048"/>
        <dbReference type="ChEBI" id="CHEBI:456215"/>
        <dbReference type="EC" id="6.3.1.1"/>
    </reaction>
</comment>
<dbReference type="PROSITE" id="PS50862">
    <property type="entry name" value="AA_TRNA_LIGASE_II"/>
    <property type="match status" value="1"/>
</dbReference>
<evidence type="ECO:0000256" key="4">
    <source>
        <dbReference type="ARBA" id="ARBA00022741"/>
    </source>
</evidence>
<dbReference type="GO" id="GO:0070981">
    <property type="term" value="P:L-asparagine biosynthetic process"/>
    <property type="evidence" value="ECO:0007669"/>
    <property type="project" value="UniProtKB-UniRule"/>
</dbReference>
<gene>
    <name evidence="7" type="primary">asnA</name>
    <name evidence="10" type="ORF">IAB51_06050</name>
</gene>
<dbReference type="EC" id="6.3.1.1" evidence="7 8"/>
<keyword evidence="3 7" id="KW-0028">Amino-acid biosynthesis</keyword>
<dbReference type="NCBIfam" id="TIGR00669">
    <property type="entry name" value="asnA"/>
    <property type="match status" value="1"/>
</dbReference>
<dbReference type="SUPFAM" id="SSF55681">
    <property type="entry name" value="Class II aaRS and biotin synthetases"/>
    <property type="match status" value="1"/>
</dbReference>
<evidence type="ECO:0000256" key="8">
    <source>
        <dbReference type="NCBIfam" id="TIGR00669"/>
    </source>
</evidence>
<keyword evidence="5 7" id="KW-0067">ATP-binding</keyword>
<dbReference type="PANTHER" id="PTHR30073:SF5">
    <property type="entry name" value="ASPARTATE--AMMONIA LIGASE"/>
    <property type="match status" value="1"/>
</dbReference>
<evidence type="ECO:0000256" key="7">
    <source>
        <dbReference type="HAMAP-Rule" id="MF_00555"/>
    </source>
</evidence>
<evidence type="ECO:0000256" key="6">
    <source>
        <dbReference type="ARBA" id="ARBA00022888"/>
    </source>
</evidence>
<feature type="domain" description="Aminoacyl-transfer RNA synthetases class-II family profile" evidence="9">
    <location>
        <begin position="113"/>
        <end position="328"/>
    </location>
</feature>
<reference evidence="10" key="2">
    <citation type="journal article" date="2021" name="PeerJ">
        <title>Extensive microbial diversity within the chicken gut microbiome revealed by metagenomics and culture.</title>
        <authorList>
            <person name="Gilroy R."/>
            <person name="Ravi A."/>
            <person name="Getino M."/>
            <person name="Pursley I."/>
            <person name="Horton D.L."/>
            <person name="Alikhan N.F."/>
            <person name="Baker D."/>
            <person name="Gharbi K."/>
            <person name="Hall N."/>
            <person name="Watson M."/>
            <person name="Adriaenssens E.M."/>
            <person name="Foster-Nyarko E."/>
            <person name="Jarju S."/>
            <person name="Secka A."/>
            <person name="Antonio M."/>
            <person name="Oren A."/>
            <person name="Chaudhuri R.R."/>
            <person name="La Ragione R."/>
            <person name="Hildebrand F."/>
            <person name="Pallen M.J."/>
        </authorList>
    </citation>
    <scope>NUCLEOTIDE SEQUENCE</scope>
    <source>
        <strain evidence="10">CHK199-13235</strain>
    </source>
</reference>
<keyword evidence="6 7" id="KW-0061">Asparagine biosynthesis</keyword>
<accession>A0A9D1FM57</accession>
<dbReference type="Proteomes" id="UP000824002">
    <property type="component" value="Unassembled WGS sequence"/>
</dbReference>
<name>A0A9D1FM57_9FIRM</name>
<dbReference type="PANTHER" id="PTHR30073">
    <property type="entry name" value="ASPARTATE--AMMONIA LIGASE"/>
    <property type="match status" value="1"/>
</dbReference>
<dbReference type="Pfam" id="PF03590">
    <property type="entry name" value="AsnA"/>
    <property type="match status" value="1"/>
</dbReference>
<comment type="caution">
    <text evidence="10">The sequence shown here is derived from an EMBL/GenBank/DDBJ whole genome shotgun (WGS) entry which is preliminary data.</text>
</comment>
<dbReference type="GO" id="GO:0005524">
    <property type="term" value="F:ATP binding"/>
    <property type="evidence" value="ECO:0007669"/>
    <property type="project" value="UniProtKB-UniRule"/>
</dbReference>
<evidence type="ECO:0000256" key="2">
    <source>
        <dbReference type="ARBA" id="ARBA00022598"/>
    </source>
</evidence>
<dbReference type="InterPro" id="IPR045864">
    <property type="entry name" value="aa-tRNA-synth_II/BPL/LPL"/>
</dbReference>
<comment type="subcellular location">
    <subcellularLocation>
        <location evidence="7">Cytoplasm</location>
    </subcellularLocation>
</comment>
<dbReference type="HAMAP" id="MF_00555">
    <property type="entry name" value="AsnA"/>
    <property type="match status" value="1"/>
</dbReference>
<comment type="pathway">
    <text evidence="7">Amino-acid biosynthesis; L-asparagine biosynthesis; L-asparagine from L-aspartate (ammonia route): step 1/1.</text>
</comment>
<evidence type="ECO:0000313" key="11">
    <source>
        <dbReference type="Proteomes" id="UP000824002"/>
    </source>
</evidence>
<evidence type="ECO:0000313" key="10">
    <source>
        <dbReference type="EMBL" id="HIS76361.1"/>
    </source>
</evidence>
<dbReference type="InterPro" id="IPR004618">
    <property type="entry name" value="AsnA"/>
</dbReference>
<dbReference type="EMBL" id="DVJP01000039">
    <property type="protein sequence ID" value="HIS76361.1"/>
    <property type="molecule type" value="Genomic_DNA"/>
</dbReference>
<organism evidence="10 11">
    <name type="scientific">Candidatus Merdivicinus excrementipullorum</name>
    <dbReference type="NCBI Taxonomy" id="2840867"/>
    <lineage>
        <taxon>Bacteria</taxon>
        <taxon>Bacillati</taxon>
        <taxon>Bacillota</taxon>
        <taxon>Clostridia</taxon>
        <taxon>Eubacteriales</taxon>
        <taxon>Oscillospiraceae</taxon>
        <taxon>Oscillospiraceae incertae sedis</taxon>
        <taxon>Candidatus Merdivicinus</taxon>
    </lineage>
</organism>
<evidence type="ECO:0000256" key="3">
    <source>
        <dbReference type="ARBA" id="ARBA00022605"/>
    </source>
</evidence>
<comment type="similarity">
    <text evidence="7">Belongs to the class-II aminoacyl-tRNA synthetase family. AsnA subfamily.</text>
</comment>